<accession>A0ABV6FTR3</accession>
<evidence type="ECO:0000256" key="1">
    <source>
        <dbReference type="SAM" id="Phobius"/>
    </source>
</evidence>
<sequence length="215" mass="24669">MVRYELEDGIYRSDIFERNNETVYIDNEPEFVYVYPVKKTNGYLNLDTLNRRYLSFPQKRAAAKIAPEVFKTNNFDLDLITIPFKFRPSIAGVPAQLNTNLNALIYAGYRSDWYTLGYDQNMFGSFDRYSNHYGLTVGVFSGFGSTLIGPWFTKDQVQLEYDGVVWTNGVAVSIAFNYLTIGLGLGWDKLLDTNKSVWIYQNKPWLGLVLGINLN</sequence>
<name>A0ABV6FTR3_9BACT</name>
<dbReference type="Proteomes" id="UP001589797">
    <property type="component" value="Unassembled WGS sequence"/>
</dbReference>
<keyword evidence="1" id="KW-0472">Membrane</keyword>
<comment type="caution">
    <text evidence="2">The sequence shown here is derived from an EMBL/GenBank/DDBJ whole genome shotgun (WGS) entry which is preliminary data.</text>
</comment>
<reference evidence="2 3" key="1">
    <citation type="submission" date="2024-09" db="EMBL/GenBank/DDBJ databases">
        <authorList>
            <person name="Sun Q."/>
            <person name="Mori K."/>
        </authorList>
    </citation>
    <scope>NUCLEOTIDE SEQUENCE [LARGE SCALE GENOMIC DNA]</scope>
    <source>
        <strain evidence="2 3">CCM 7650</strain>
    </source>
</reference>
<keyword evidence="1" id="KW-0812">Transmembrane</keyword>
<dbReference type="RefSeq" id="WP_382387741.1">
    <property type="nucleotide sequence ID" value="NZ_JBHLWI010000030.1"/>
</dbReference>
<feature type="transmembrane region" description="Helical" evidence="1">
    <location>
        <begin position="164"/>
        <end position="187"/>
    </location>
</feature>
<keyword evidence="1" id="KW-1133">Transmembrane helix</keyword>
<organism evidence="2 3">
    <name type="scientific">Fontibacter flavus</name>
    <dbReference type="NCBI Taxonomy" id="654838"/>
    <lineage>
        <taxon>Bacteria</taxon>
        <taxon>Pseudomonadati</taxon>
        <taxon>Bacteroidota</taxon>
        <taxon>Cytophagia</taxon>
        <taxon>Cytophagales</taxon>
        <taxon>Cyclobacteriaceae</taxon>
        <taxon>Fontibacter</taxon>
    </lineage>
</organism>
<dbReference type="EMBL" id="JBHLWI010000030">
    <property type="protein sequence ID" value="MFC0263260.1"/>
    <property type="molecule type" value="Genomic_DNA"/>
</dbReference>
<protein>
    <submittedName>
        <fullName evidence="2">Uncharacterized protein</fullName>
    </submittedName>
</protein>
<evidence type="ECO:0000313" key="3">
    <source>
        <dbReference type="Proteomes" id="UP001589797"/>
    </source>
</evidence>
<proteinExistence type="predicted"/>
<gene>
    <name evidence="2" type="ORF">ACFFIP_11255</name>
</gene>
<feature type="transmembrane region" description="Helical" evidence="1">
    <location>
        <begin position="132"/>
        <end position="152"/>
    </location>
</feature>
<evidence type="ECO:0000313" key="2">
    <source>
        <dbReference type="EMBL" id="MFC0263260.1"/>
    </source>
</evidence>
<keyword evidence="3" id="KW-1185">Reference proteome</keyword>